<dbReference type="Pfam" id="PF12281">
    <property type="entry name" value="NTP_transf_8"/>
    <property type="match status" value="1"/>
</dbReference>
<sequence>MIKRLPESAQTLYAELLQKSAIPIEGGGSYVTKKIRERVYWYHQTITAEGVKKQHYIGADTPELREQIETLKSGGDVSAIINARKKLVSMLGAAGALLEKGRSARIIDKMSRIGLFESGGAMVGSYAFACYGNMLGVESAASLRRTEDIDFSVARTIDIAVHRDIRAALLDVDASLKVPVQTNPGVFPFEMVSKDGFKIEFLTTRESPSDRVPVSIVEFGVHAQPLEFMDYLLDDLQEAVVLHGAGIPVKVPNPARFAIHKLAVSQIRPVGMQTKINKDIAQSAFVIEVLAQDNPGSLSIAIDDAVDRGDGLWHFAQKGVNRLPSEIISILTESVGGPLPHVSVDTASGKFVRDSTMLTLK</sequence>
<dbReference type="InterPro" id="IPR058575">
    <property type="entry name" value="NTP_transf_8_dom"/>
</dbReference>
<dbReference type="AlphaFoldDB" id="A0A1J5T1C1"/>
<reference evidence="2" key="1">
    <citation type="submission" date="2016-10" db="EMBL/GenBank/DDBJ databases">
        <title>Sequence of Gallionella enrichment culture.</title>
        <authorList>
            <person name="Poehlein A."/>
            <person name="Muehling M."/>
            <person name="Daniel R."/>
        </authorList>
    </citation>
    <scope>NUCLEOTIDE SEQUENCE</scope>
</reference>
<feature type="domain" description="Nucleotidyltransferase-like" evidence="1">
    <location>
        <begin position="103"/>
        <end position="306"/>
    </location>
</feature>
<dbReference type="EMBL" id="MLJW01000046">
    <property type="protein sequence ID" value="OIR05998.1"/>
    <property type="molecule type" value="Genomic_DNA"/>
</dbReference>
<gene>
    <name evidence="2" type="ORF">GALL_117950</name>
</gene>
<name>A0A1J5T1C1_9ZZZZ</name>
<protein>
    <recommendedName>
        <fullName evidence="1">Nucleotidyltransferase-like domain-containing protein</fullName>
    </recommendedName>
</protein>
<evidence type="ECO:0000313" key="2">
    <source>
        <dbReference type="EMBL" id="OIR05998.1"/>
    </source>
</evidence>
<comment type="caution">
    <text evidence="2">The sequence shown here is derived from an EMBL/GenBank/DDBJ whole genome shotgun (WGS) entry which is preliminary data.</text>
</comment>
<evidence type="ECO:0000259" key="1">
    <source>
        <dbReference type="Pfam" id="PF12281"/>
    </source>
</evidence>
<accession>A0A1J5T1C1</accession>
<proteinExistence type="predicted"/>
<organism evidence="2">
    <name type="scientific">mine drainage metagenome</name>
    <dbReference type="NCBI Taxonomy" id="410659"/>
    <lineage>
        <taxon>unclassified sequences</taxon>
        <taxon>metagenomes</taxon>
        <taxon>ecological metagenomes</taxon>
    </lineage>
</organism>